<dbReference type="InterPro" id="IPR025483">
    <property type="entry name" value="Lipase_euk"/>
</dbReference>
<dbReference type="InterPro" id="IPR006693">
    <property type="entry name" value="AB_hydrolase_lipase"/>
</dbReference>
<dbReference type="AlphaFoldDB" id="A0A1Y1LYF9"/>
<feature type="active site" description="Nucleophile" evidence="8">
    <location>
        <position position="181"/>
    </location>
</feature>
<dbReference type="FunFam" id="3.40.50.1820:FF:000057">
    <property type="entry name" value="Lipase"/>
    <property type="match status" value="1"/>
</dbReference>
<evidence type="ECO:0000256" key="7">
    <source>
        <dbReference type="PIRNR" id="PIRNR000862"/>
    </source>
</evidence>
<organism evidence="11">
    <name type="scientific">Photinus pyralis</name>
    <name type="common">Common eastern firefly</name>
    <name type="synonym">Lampyris pyralis</name>
    <dbReference type="NCBI Taxonomy" id="7054"/>
    <lineage>
        <taxon>Eukaryota</taxon>
        <taxon>Metazoa</taxon>
        <taxon>Ecdysozoa</taxon>
        <taxon>Arthropoda</taxon>
        <taxon>Hexapoda</taxon>
        <taxon>Insecta</taxon>
        <taxon>Pterygota</taxon>
        <taxon>Neoptera</taxon>
        <taxon>Endopterygota</taxon>
        <taxon>Coleoptera</taxon>
        <taxon>Polyphaga</taxon>
        <taxon>Elateriformia</taxon>
        <taxon>Elateroidea</taxon>
        <taxon>Lampyridae</taxon>
        <taxon>Lampyrinae</taxon>
        <taxon>Photinus</taxon>
    </lineage>
</organism>
<dbReference type="PANTHER" id="PTHR11005">
    <property type="entry name" value="LYSOSOMAL ACID LIPASE-RELATED"/>
    <property type="match status" value="1"/>
</dbReference>
<sequence length="421" mass="48084">MNMWLLVFVTVIFLICTDCTRRNVCPTYLDYFTINTNEKCWYDVAADSDAPTIIRSHGFPLEIHRVLTPDQYILTMFRIPNAHGRKEPIFLQHGFFLSGACFVGLGNLSLGLTLANEGYDVWIGNFRGTSYSNKHAILKSEDIQYWNFNSDHLGLHDVPTMLKYIARKTGQAGRIIYIGHSLGTTTFLEYGSRFPDQVKNLVKLAILMAPNGGMQNTKAFFFRIGVLFTDVIRLVTHTEMTKLFTPRGILKVITKLCRASPTLMEYCIRVINLTTLGPQKETDASVAPIVFNQFPEASSLKVYQQIAAETVDDFRAYDYGSRNFFVYGQLKPPIYNVSKIEVPIYLIYSKRDWCTTSKDAEILFGRLHPRAKIYGRYELSDFNHNDFLYSKHAKSVVYDKILNLIDSARTLELIGSDVNEK</sequence>
<feature type="active site" description="Charge relay system" evidence="8">
    <location>
        <position position="352"/>
    </location>
</feature>
<comment type="similarity">
    <text evidence="1 7">Belongs to the AB hydrolase superfamily. Lipase family.</text>
</comment>
<evidence type="ECO:0000259" key="10">
    <source>
        <dbReference type="Pfam" id="PF04083"/>
    </source>
</evidence>
<evidence type="ECO:0000256" key="5">
    <source>
        <dbReference type="ARBA" id="ARBA00023098"/>
    </source>
</evidence>
<protein>
    <recommendedName>
        <fullName evidence="7">Lipase</fullName>
    </recommendedName>
</protein>
<evidence type="ECO:0000256" key="6">
    <source>
        <dbReference type="ARBA" id="ARBA00023180"/>
    </source>
</evidence>
<evidence type="ECO:0000256" key="4">
    <source>
        <dbReference type="ARBA" id="ARBA00022963"/>
    </source>
</evidence>
<evidence type="ECO:0000256" key="9">
    <source>
        <dbReference type="SAM" id="SignalP"/>
    </source>
</evidence>
<dbReference type="Gene3D" id="3.40.50.1820">
    <property type="entry name" value="alpha/beta hydrolase"/>
    <property type="match status" value="1"/>
</dbReference>
<keyword evidence="5" id="KW-0443">Lipid metabolism</keyword>
<dbReference type="GO" id="GO:0016042">
    <property type="term" value="P:lipid catabolic process"/>
    <property type="evidence" value="ECO:0007669"/>
    <property type="project" value="UniProtKB-KW"/>
</dbReference>
<keyword evidence="3 7" id="KW-0378">Hydrolase</keyword>
<dbReference type="EMBL" id="GEZM01044012">
    <property type="protein sequence ID" value="JAV78573.1"/>
    <property type="molecule type" value="Transcribed_RNA"/>
</dbReference>
<dbReference type="EMBL" id="GEZM01044015">
    <property type="protein sequence ID" value="JAV78563.1"/>
    <property type="molecule type" value="Transcribed_RNA"/>
</dbReference>
<evidence type="ECO:0000256" key="2">
    <source>
        <dbReference type="ARBA" id="ARBA00022729"/>
    </source>
</evidence>
<evidence type="ECO:0000256" key="8">
    <source>
        <dbReference type="PIRSR" id="PIRSR000862-1"/>
    </source>
</evidence>
<dbReference type="Pfam" id="PF04083">
    <property type="entry name" value="Abhydro_lipase"/>
    <property type="match status" value="1"/>
</dbReference>
<dbReference type="EMBL" id="GEZM01044014">
    <property type="protein sequence ID" value="JAV78566.1"/>
    <property type="molecule type" value="Transcribed_RNA"/>
</dbReference>
<evidence type="ECO:0000256" key="1">
    <source>
        <dbReference type="ARBA" id="ARBA00010701"/>
    </source>
</evidence>
<accession>A0A1Y1LYF9</accession>
<reference evidence="11" key="1">
    <citation type="journal article" date="2016" name="Sci. Rep.">
        <title>Molecular characterization of firefly nuptial gifts: a multi-omics approach sheds light on postcopulatory sexual selection.</title>
        <authorList>
            <person name="Al-Wathiqui N."/>
            <person name="Fallon T.R."/>
            <person name="South A."/>
            <person name="Weng J.K."/>
            <person name="Lewis S.M."/>
        </authorList>
    </citation>
    <scope>NUCLEOTIDE SEQUENCE</scope>
</reference>
<name>A0A1Y1LYF9_PHOPY</name>
<evidence type="ECO:0000313" key="11">
    <source>
        <dbReference type="EMBL" id="JAV78573.1"/>
    </source>
</evidence>
<feature type="signal peptide" evidence="9">
    <location>
        <begin position="1"/>
        <end position="19"/>
    </location>
</feature>
<feature type="domain" description="Partial AB-hydrolase lipase" evidence="10">
    <location>
        <begin position="52"/>
        <end position="103"/>
    </location>
</feature>
<dbReference type="InterPro" id="IPR029058">
    <property type="entry name" value="AB_hydrolase_fold"/>
</dbReference>
<dbReference type="GO" id="GO:0016788">
    <property type="term" value="F:hydrolase activity, acting on ester bonds"/>
    <property type="evidence" value="ECO:0007669"/>
    <property type="project" value="InterPro"/>
</dbReference>
<evidence type="ECO:0000256" key="3">
    <source>
        <dbReference type="ARBA" id="ARBA00022801"/>
    </source>
</evidence>
<feature type="active site" description="Charge relay system" evidence="8">
    <location>
        <position position="384"/>
    </location>
</feature>
<dbReference type="SUPFAM" id="SSF53474">
    <property type="entry name" value="alpha/beta-Hydrolases"/>
    <property type="match status" value="1"/>
</dbReference>
<keyword evidence="4 7" id="KW-0442">Lipid degradation</keyword>
<keyword evidence="2 9" id="KW-0732">Signal</keyword>
<dbReference type="EMBL" id="GEZM01044016">
    <property type="protein sequence ID" value="JAV78561.1"/>
    <property type="molecule type" value="Transcribed_RNA"/>
</dbReference>
<proteinExistence type="inferred from homology"/>
<keyword evidence="6" id="KW-0325">Glycoprotein</keyword>
<feature type="chain" id="PRO_5011907423" description="Lipase" evidence="9">
    <location>
        <begin position="20"/>
        <end position="421"/>
    </location>
</feature>
<dbReference type="PIRSF" id="PIRSF000862">
    <property type="entry name" value="Steryl_ester_lip"/>
    <property type="match status" value="1"/>
</dbReference>